<feature type="signal peptide" evidence="1">
    <location>
        <begin position="1"/>
        <end position="29"/>
    </location>
</feature>
<accession>F3ZZB0</accession>
<dbReference type="Proteomes" id="UP000008457">
    <property type="component" value="Chromosome"/>
</dbReference>
<dbReference type="OrthoDB" id="2942003at2"/>
<reference evidence="3" key="1">
    <citation type="submission" date="2010-11" db="EMBL/GenBank/DDBJ databases">
        <title>The complete genome of Mahella australiensis DSM 15567.</title>
        <authorList>
            <consortium name="US DOE Joint Genome Institute (JGI-PGF)"/>
            <person name="Lucas S."/>
            <person name="Copeland A."/>
            <person name="Lapidus A."/>
            <person name="Bruce D."/>
            <person name="Goodwin L."/>
            <person name="Pitluck S."/>
            <person name="Kyrpides N."/>
            <person name="Mavromatis K."/>
            <person name="Pagani I."/>
            <person name="Ivanova N."/>
            <person name="Teshima H."/>
            <person name="Brettin T."/>
            <person name="Detter J.C."/>
            <person name="Han C."/>
            <person name="Tapia R."/>
            <person name="Land M."/>
            <person name="Hauser L."/>
            <person name="Markowitz V."/>
            <person name="Cheng J.-F."/>
            <person name="Hugenholtz P."/>
            <person name="Woyke T."/>
            <person name="Wu D."/>
            <person name="Spring S."/>
            <person name="Pukall R."/>
            <person name="Steenblock K."/>
            <person name="Schneider S."/>
            <person name="Klenk H.-P."/>
            <person name="Eisen J.A."/>
        </authorList>
    </citation>
    <scope>NUCLEOTIDE SEQUENCE [LARGE SCALE GENOMIC DNA]</scope>
    <source>
        <strain evidence="3">DSM 15567 / CIP 107919 / 50-1 BON</strain>
    </source>
</reference>
<feature type="chain" id="PRO_5003309709" evidence="1">
    <location>
        <begin position="30"/>
        <end position="211"/>
    </location>
</feature>
<evidence type="ECO:0000313" key="2">
    <source>
        <dbReference type="EMBL" id="AEE95720.1"/>
    </source>
</evidence>
<dbReference type="AlphaFoldDB" id="F3ZZB0"/>
<dbReference type="RefSeq" id="WP_013780153.1">
    <property type="nucleotide sequence ID" value="NC_015520.1"/>
</dbReference>
<dbReference type="Gene3D" id="3.40.390.10">
    <property type="entry name" value="Collagenase (Catalytic Domain)"/>
    <property type="match status" value="1"/>
</dbReference>
<keyword evidence="1" id="KW-0732">Signal</keyword>
<gene>
    <name evidence="2" type="ordered locus">Mahau_0512</name>
</gene>
<dbReference type="HOGENOM" id="CLU_1387824_0_0_9"/>
<dbReference type="SUPFAM" id="SSF55486">
    <property type="entry name" value="Metalloproteases ('zincins'), catalytic domain"/>
    <property type="match status" value="1"/>
</dbReference>
<evidence type="ECO:0000256" key="1">
    <source>
        <dbReference type="SAM" id="SignalP"/>
    </source>
</evidence>
<proteinExistence type="predicted"/>
<dbReference type="GO" id="GO:0008237">
    <property type="term" value="F:metallopeptidase activity"/>
    <property type="evidence" value="ECO:0007669"/>
    <property type="project" value="InterPro"/>
</dbReference>
<name>F3ZZB0_MAHA5</name>
<protein>
    <submittedName>
        <fullName evidence="2">Peptidase M10A and M12B matrixin and adamalysin</fullName>
    </submittedName>
</protein>
<keyword evidence="3" id="KW-1185">Reference proteome</keyword>
<dbReference type="EMBL" id="CP002360">
    <property type="protein sequence ID" value="AEE95720.1"/>
    <property type="molecule type" value="Genomic_DNA"/>
</dbReference>
<dbReference type="InterPro" id="IPR024079">
    <property type="entry name" value="MetalloPept_cat_dom_sf"/>
</dbReference>
<dbReference type="KEGG" id="mas:Mahau_0512"/>
<sequence length="211" mass="23682">MYTPRKLKAFRCMLFISIVLMLYGSTAFASGPYYNTFNRHVNSNGVGDWGNDTLYYHVNSSSTLYDAIITKAVNSWNATSTPIYYKKDLTDGLIEIYSVLNIPPAPDGSVELAETRFFHWLQVDPSSSNWFWTEIHTNQNSHGYPSLSTVNKQGTMAHEFGHSFGLAHLTSTQLSEVKSKGIQVIMLQIAQGRTTYLPQTDDCTGINSLYP</sequence>
<organism evidence="2 3">
    <name type="scientific">Mahella australiensis (strain DSM 15567 / CIP 107919 / 50-1 BON)</name>
    <dbReference type="NCBI Taxonomy" id="697281"/>
    <lineage>
        <taxon>Bacteria</taxon>
        <taxon>Bacillati</taxon>
        <taxon>Bacillota</taxon>
        <taxon>Clostridia</taxon>
        <taxon>Thermoanaerobacterales</taxon>
        <taxon>Thermoanaerobacterales Family IV. Incertae Sedis</taxon>
        <taxon>Mahella</taxon>
    </lineage>
</organism>
<dbReference type="eggNOG" id="COG5549">
    <property type="taxonomic scope" value="Bacteria"/>
</dbReference>
<evidence type="ECO:0000313" key="3">
    <source>
        <dbReference type="Proteomes" id="UP000008457"/>
    </source>
</evidence>
<reference evidence="2 3" key="2">
    <citation type="journal article" date="2011" name="Stand. Genomic Sci.">
        <title>Complete genome sequence of Mahella australiensis type strain (50-1 BON).</title>
        <authorList>
            <person name="Sikorski J."/>
            <person name="Teshima H."/>
            <person name="Nolan M."/>
            <person name="Lucas S."/>
            <person name="Hammon N."/>
            <person name="Deshpande S."/>
            <person name="Cheng J.F."/>
            <person name="Pitluck S."/>
            <person name="Liolios K."/>
            <person name="Pagani I."/>
            <person name="Ivanova N."/>
            <person name="Huntemann M."/>
            <person name="Mavromatis K."/>
            <person name="Ovchinikova G."/>
            <person name="Pati A."/>
            <person name="Tapia R."/>
            <person name="Han C."/>
            <person name="Goodwin L."/>
            <person name="Chen A."/>
            <person name="Palaniappan K."/>
            <person name="Land M."/>
            <person name="Hauser L."/>
            <person name="Ngatchou-Djao O.D."/>
            <person name="Rohde M."/>
            <person name="Pukall R."/>
            <person name="Spring S."/>
            <person name="Abt B."/>
            <person name="Goker M."/>
            <person name="Detter J.C."/>
            <person name="Woyke T."/>
            <person name="Bristow J."/>
            <person name="Markowitz V."/>
            <person name="Hugenholtz P."/>
            <person name="Eisen J.A."/>
            <person name="Kyrpides N.C."/>
            <person name="Klenk H.P."/>
            <person name="Lapidus A."/>
        </authorList>
    </citation>
    <scope>NUCLEOTIDE SEQUENCE [LARGE SCALE GENOMIC DNA]</scope>
    <source>
        <strain evidence="3">DSM 15567 / CIP 107919 / 50-1 BON</strain>
    </source>
</reference>